<evidence type="ECO:0000313" key="2">
    <source>
        <dbReference type="EMBL" id="KAF7801873.1"/>
    </source>
</evidence>
<accession>A0A834VXM3</accession>
<organism evidence="2 3">
    <name type="scientific">Senna tora</name>
    <dbReference type="NCBI Taxonomy" id="362788"/>
    <lineage>
        <taxon>Eukaryota</taxon>
        <taxon>Viridiplantae</taxon>
        <taxon>Streptophyta</taxon>
        <taxon>Embryophyta</taxon>
        <taxon>Tracheophyta</taxon>
        <taxon>Spermatophyta</taxon>
        <taxon>Magnoliopsida</taxon>
        <taxon>eudicotyledons</taxon>
        <taxon>Gunneridae</taxon>
        <taxon>Pentapetalae</taxon>
        <taxon>rosids</taxon>
        <taxon>fabids</taxon>
        <taxon>Fabales</taxon>
        <taxon>Fabaceae</taxon>
        <taxon>Caesalpinioideae</taxon>
        <taxon>Cassia clade</taxon>
        <taxon>Senna</taxon>
    </lineage>
</organism>
<keyword evidence="3" id="KW-1185">Reference proteome</keyword>
<proteinExistence type="predicted"/>
<sequence length="68" mass="7466">MKAKIKKMPPSKMLHKVHKTKEQVQKASNRAPRRRGREVRRSGRGDCEGVGLVTAVVERSVGIGDGDG</sequence>
<feature type="region of interest" description="Disordered" evidence="1">
    <location>
        <begin position="1"/>
        <end position="46"/>
    </location>
</feature>
<feature type="compositionally biased region" description="Basic residues" evidence="1">
    <location>
        <begin position="1"/>
        <end position="19"/>
    </location>
</feature>
<dbReference type="Proteomes" id="UP000634136">
    <property type="component" value="Unassembled WGS sequence"/>
</dbReference>
<reference evidence="2" key="1">
    <citation type="submission" date="2020-09" db="EMBL/GenBank/DDBJ databases">
        <title>Genome-Enabled Discovery of Anthraquinone Biosynthesis in Senna tora.</title>
        <authorList>
            <person name="Kang S.-H."/>
            <person name="Pandey R.P."/>
            <person name="Lee C.-M."/>
            <person name="Sim J.-S."/>
            <person name="Jeong J.-T."/>
            <person name="Choi B.-S."/>
            <person name="Jung M."/>
            <person name="Ginzburg D."/>
            <person name="Zhao K."/>
            <person name="Won S.Y."/>
            <person name="Oh T.-J."/>
            <person name="Yu Y."/>
            <person name="Kim N.-H."/>
            <person name="Lee O.R."/>
            <person name="Lee T.-H."/>
            <person name="Bashyal P."/>
            <person name="Kim T.-S."/>
            <person name="Lee W.-H."/>
            <person name="Kawkins C."/>
            <person name="Kim C.-K."/>
            <person name="Kim J.S."/>
            <person name="Ahn B.O."/>
            <person name="Rhee S.Y."/>
            <person name="Sohng J.K."/>
        </authorList>
    </citation>
    <scope>NUCLEOTIDE SEQUENCE</scope>
    <source>
        <tissue evidence="2">Leaf</tissue>
    </source>
</reference>
<dbReference type="AlphaFoldDB" id="A0A834VXM3"/>
<evidence type="ECO:0000256" key="1">
    <source>
        <dbReference type="SAM" id="MobiDB-lite"/>
    </source>
</evidence>
<name>A0A834VXM3_9FABA</name>
<dbReference type="EMBL" id="JAAIUW010000013">
    <property type="protein sequence ID" value="KAF7801873.1"/>
    <property type="molecule type" value="Genomic_DNA"/>
</dbReference>
<gene>
    <name evidence="2" type="ORF">G2W53_040984</name>
</gene>
<evidence type="ECO:0000313" key="3">
    <source>
        <dbReference type="Proteomes" id="UP000634136"/>
    </source>
</evidence>
<protein>
    <submittedName>
        <fullName evidence="2">Beta-hexosaminidase 2</fullName>
    </submittedName>
</protein>
<comment type="caution">
    <text evidence="2">The sequence shown here is derived from an EMBL/GenBank/DDBJ whole genome shotgun (WGS) entry which is preliminary data.</text>
</comment>